<name>A0A1W6SSM1_9PROT</name>
<dbReference type="Proteomes" id="UP000012179">
    <property type="component" value="Chromosome"/>
</dbReference>
<dbReference type="EMBL" id="CP021106">
    <property type="protein sequence ID" value="ARO88802.1"/>
    <property type="molecule type" value="Genomic_DNA"/>
</dbReference>
<gene>
    <name evidence="2" type="ORF">EBAPG3_014060</name>
</gene>
<dbReference type="RefSeq" id="WP_004173969.1">
    <property type="nucleotide sequence ID" value="NZ_CP021106.3"/>
</dbReference>
<reference evidence="2 3" key="1">
    <citation type="journal article" date="2015" name="Int. J. Syst. Evol. Microbiol.">
        <title>Nitrosospira lacus sp. nov., a psychrotolerant, ammonia-oxidizing bacterium from sandy lake sediment.</title>
        <authorList>
            <person name="Urakawa H."/>
            <person name="Garcia J.C."/>
            <person name="Nielsen J.L."/>
            <person name="Le V.Q."/>
            <person name="Kozlowski J.A."/>
            <person name="Stein L.Y."/>
            <person name="Lim C.K."/>
            <person name="Pommerening-Roser A."/>
            <person name="Martens-Habbena W."/>
            <person name="Stahl D.A."/>
            <person name="Klotz M.G."/>
        </authorList>
    </citation>
    <scope>NUCLEOTIDE SEQUENCE [LARGE SCALE GENOMIC DNA]</scope>
    <source>
        <strain evidence="2 3">APG3</strain>
    </source>
</reference>
<evidence type="ECO:0000256" key="1">
    <source>
        <dbReference type="SAM" id="MobiDB-lite"/>
    </source>
</evidence>
<evidence type="ECO:0000313" key="3">
    <source>
        <dbReference type="Proteomes" id="UP000012179"/>
    </source>
</evidence>
<dbReference type="eggNOG" id="COG1475">
    <property type="taxonomic scope" value="Bacteria"/>
</dbReference>
<keyword evidence="3" id="KW-1185">Reference proteome</keyword>
<proteinExistence type="predicted"/>
<dbReference type="AlphaFoldDB" id="A0A1W6SSM1"/>
<accession>A0A1W6SSM1</accession>
<dbReference type="OrthoDB" id="9813122at2"/>
<protein>
    <submittedName>
        <fullName evidence="2">Uncharacterized protein</fullName>
    </submittedName>
</protein>
<dbReference type="KEGG" id="nlc:EBAPG3_014060"/>
<evidence type="ECO:0000313" key="2">
    <source>
        <dbReference type="EMBL" id="ARO88802.1"/>
    </source>
</evidence>
<sequence length="79" mass="8846">MADWWESTPESYLSYVSKDRNLSVVTEAVSPPNAELLRGLKKADLIQQADSELSDLRSLPDNSGQRYRWISNKGDTTGS</sequence>
<feature type="region of interest" description="Disordered" evidence="1">
    <location>
        <begin position="55"/>
        <end position="79"/>
    </location>
</feature>
<organism evidence="2 3">
    <name type="scientific">Nitrosospira lacus</name>
    <dbReference type="NCBI Taxonomy" id="1288494"/>
    <lineage>
        <taxon>Bacteria</taxon>
        <taxon>Pseudomonadati</taxon>
        <taxon>Pseudomonadota</taxon>
        <taxon>Betaproteobacteria</taxon>
        <taxon>Nitrosomonadales</taxon>
        <taxon>Nitrosomonadaceae</taxon>
        <taxon>Nitrosospira</taxon>
    </lineage>
</organism>